<organism evidence="2 3">
    <name type="scientific">Fusarium pseudoanthophilum</name>
    <dbReference type="NCBI Taxonomy" id="48495"/>
    <lineage>
        <taxon>Eukaryota</taxon>
        <taxon>Fungi</taxon>
        <taxon>Dikarya</taxon>
        <taxon>Ascomycota</taxon>
        <taxon>Pezizomycotina</taxon>
        <taxon>Sordariomycetes</taxon>
        <taxon>Hypocreomycetidae</taxon>
        <taxon>Hypocreales</taxon>
        <taxon>Nectriaceae</taxon>
        <taxon>Fusarium</taxon>
        <taxon>Fusarium fujikuroi species complex</taxon>
    </lineage>
</organism>
<feature type="region of interest" description="Disordered" evidence="1">
    <location>
        <begin position="165"/>
        <end position="203"/>
    </location>
</feature>
<evidence type="ECO:0000313" key="2">
    <source>
        <dbReference type="EMBL" id="KAF5570879.1"/>
    </source>
</evidence>
<keyword evidence="2" id="KW-0560">Oxidoreductase</keyword>
<dbReference type="GO" id="GO:0005506">
    <property type="term" value="F:iron ion binding"/>
    <property type="evidence" value="ECO:0007669"/>
    <property type="project" value="InterPro"/>
</dbReference>
<evidence type="ECO:0000313" key="3">
    <source>
        <dbReference type="Proteomes" id="UP000544095"/>
    </source>
</evidence>
<dbReference type="GO" id="GO:0016705">
    <property type="term" value="F:oxidoreductase activity, acting on paired donors, with incorporation or reduction of molecular oxygen"/>
    <property type="evidence" value="ECO:0007669"/>
    <property type="project" value="InterPro"/>
</dbReference>
<dbReference type="GO" id="GO:0004497">
    <property type="term" value="F:monooxygenase activity"/>
    <property type="evidence" value="ECO:0007669"/>
    <property type="project" value="UniProtKB-KW"/>
</dbReference>
<dbReference type="GO" id="GO:0032259">
    <property type="term" value="P:methylation"/>
    <property type="evidence" value="ECO:0007669"/>
    <property type="project" value="UniProtKB-KW"/>
</dbReference>
<comment type="caution">
    <text evidence="2">The sequence shown here is derived from an EMBL/GenBank/DDBJ whole genome shotgun (WGS) entry which is preliminary data.</text>
</comment>
<name>A0A8H5NMC6_9HYPO</name>
<keyword evidence="2" id="KW-0489">Methyltransferase</keyword>
<accession>A0A8H5NMC6</accession>
<dbReference type="EMBL" id="JAAOAR010001105">
    <property type="protein sequence ID" value="KAF5570879.1"/>
    <property type="molecule type" value="Genomic_DNA"/>
</dbReference>
<dbReference type="SUPFAM" id="SSF48264">
    <property type="entry name" value="Cytochrome P450"/>
    <property type="match status" value="1"/>
</dbReference>
<dbReference type="InterPro" id="IPR001128">
    <property type="entry name" value="Cyt_P450"/>
</dbReference>
<keyword evidence="2" id="KW-0808">Transferase</keyword>
<feature type="region of interest" description="Disordered" evidence="1">
    <location>
        <begin position="214"/>
        <end position="233"/>
    </location>
</feature>
<dbReference type="AlphaFoldDB" id="A0A8H5NMC6"/>
<dbReference type="GO" id="GO:0020037">
    <property type="term" value="F:heme binding"/>
    <property type="evidence" value="ECO:0007669"/>
    <property type="project" value="InterPro"/>
</dbReference>
<feature type="compositionally biased region" description="Polar residues" evidence="1">
    <location>
        <begin position="188"/>
        <end position="203"/>
    </location>
</feature>
<keyword evidence="2" id="KW-0503">Monooxygenase</keyword>
<proteinExistence type="predicted"/>
<dbReference type="Proteomes" id="UP000544095">
    <property type="component" value="Unassembled WGS sequence"/>
</dbReference>
<reference evidence="2 3" key="1">
    <citation type="submission" date="2020-05" db="EMBL/GenBank/DDBJ databases">
        <title>Identification and distribution of gene clusters putatively required for synthesis of sphingolipid metabolism inhibitors in phylogenetically diverse species of the filamentous fungus Fusarium.</title>
        <authorList>
            <person name="Kim H.-S."/>
            <person name="Busman M."/>
            <person name="Brown D.W."/>
            <person name="Divon H."/>
            <person name="Uhlig S."/>
            <person name="Proctor R.H."/>
        </authorList>
    </citation>
    <scope>NUCLEOTIDE SEQUENCE [LARGE SCALE GENOMIC DNA]</scope>
    <source>
        <strain evidence="2 3">NRRL 25211</strain>
    </source>
</reference>
<dbReference type="GO" id="GO:0008168">
    <property type="term" value="F:methyltransferase activity"/>
    <property type="evidence" value="ECO:0007669"/>
    <property type="project" value="UniProtKB-KW"/>
</dbReference>
<dbReference type="Gene3D" id="1.10.630.10">
    <property type="entry name" value="Cytochrome P450"/>
    <property type="match status" value="1"/>
</dbReference>
<feature type="compositionally biased region" description="Polar residues" evidence="1">
    <location>
        <begin position="333"/>
        <end position="350"/>
    </location>
</feature>
<evidence type="ECO:0000256" key="1">
    <source>
        <dbReference type="SAM" id="MobiDB-lite"/>
    </source>
</evidence>
<feature type="compositionally biased region" description="Polar residues" evidence="1">
    <location>
        <begin position="261"/>
        <end position="280"/>
    </location>
</feature>
<protein>
    <submittedName>
        <fullName evidence="2">Pisatin demethylase cytochrome P450 monooxygenase</fullName>
    </submittedName>
</protein>
<gene>
    <name evidence="2" type="ORF">FPANT_13661</name>
</gene>
<feature type="region of interest" description="Disordered" evidence="1">
    <location>
        <begin position="261"/>
        <end position="282"/>
    </location>
</feature>
<dbReference type="InterPro" id="IPR036396">
    <property type="entry name" value="Cyt_P450_sf"/>
</dbReference>
<feature type="region of interest" description="Disordered" evidence="1">
    <location>
        <begin position="332"/>
        <end position="359"/>
    </location>
</feature>
<sequence length="359" mass="40025">MTMSNLISSVQWSARSWVMGCSCQKEMFTRKNLMPAFSFRHIKELYPVFWSKAQELVYGIEKELKEESTSEIDIVDWASRASMDIIGSAGMGHEFRSLADPSIEDTMKMYGSMVKQSRGAKLLTVVQLVLPSIITDYLPFQRNMGVLAASKAARETSQRLINAKKMKDSNLQATRNEARPGKKRKKSQQALPQATHSRLNGNGTLTHQEQVNQYAPQPRASHLQLPQTSHQSQNWEQLQGFEALQDFDHWIENNWYRNISSTQPPSNAGMQLPHNSSGPSVTPVDVSGMQGSSINQHSLNAPDPQFQGYSTSNGFDITPNWLQSNIIPAENPSEVTGSMAPQSIGVSQPQHLDEAPVHS</sequence>
<dbReference type="Pfam" id="PF00067">
    <property type="entry name" value="p450"/>
    <property type="match status" value="1"/>
</dbReference>
<keyword evidence="3" id="KW-1185">Reference proteome</keyword>
<feature type="compositionally biased region" description="Polar residues" evidence="1">
    <location>
        <begin position="224"/>
        <end position="233"/>
    </location>
</feature>